<evidence type="ECO:0000313" key="11">
    <source>
        <dbReference type="EMBL" id="KAJ0988184.1"/>
    </source>
</evidence>
<evidence type="ECO:0000256" key="1">
    <source>
        <dbReference type="ARBA" id="ARBA00011073"/>
    </source>
</evidence>
<dbReference type="AlphaFoldDB" id="A0A9D5DB07"/>
<feature type="domain" description="Subtilisin-like protease fibronectin type-III" evidence="10">
    <location>
        <begin position="504"/>
        <end position="599"/>
    </location>
</feature>
<dbReference type="PANTHER" id="PTHR10795">
    <property type="entry name" value="PROPROTEIN CONVERTASE SUBTILISIN/KEXIN"/>
    <property type="match status" value="1"/>
</dbReference>
<name>A0A9D5DB07_9LILI</name>
<dbReference type="Pfam" id="PF02225">
    <property type="entry name" value="PA"/>
    <property type="match status" value="1"/>
</dbReference>
<dbReference type="Gene3D" id="2.60.40.2310">
    <property type="match status" value="1"/>
</dbReference>
<dbReference type="Proteomes" id="UP001085076">
    <property type="component" value="Miscellaneous, Linkage group lg01"/>
</dbReference>
<evidence type="ECO:0000256" key="6">
    <source>
        <dbReference type="PIRSR" id="PIRSR615500-1"/>
    </source>
</evidence>
<dbReference type="InterPro" id="IPR045051">
    <property type="entry name" value="SBT"/>
</dbReference>
<dbReference type="PROSITE" id="PS00138">
    <property type="entry name" value="SUBTILASE_SER"/>
    <property type="match status" value="1"/>
</dbReference>
<evidence type="ECO:0000259" key="10">
    <source>
        <dbReference type="Pfam" id="PF17766"/>
    </source>
</evidence>
<comment type="similarity">
    <text evidence="1 7">Belongs to the peptidase S8 family.</text>
</comment>
<keyword evidence="2 7" id="KW-0645">Protease</keyword>
<dbReference type="CDD" id="cd04852">
    <property type="entry name" value="Peptidases_S8_3"/>
    <property type="match status" value="1"/>
</dbReference>
<feature type="active site" description="Charge relay system" evidence="6 7">
    <location>
        <position position="101"/>
    </location>
</feature>
<evidence type="ECO:0000259" key="9">
    <source>
        <dbReference type="Pfam" id="PF02225"/>
    </source>
</evidence>
<gene>
    <name evidence="11" type="ORF">J5N97_006540</name>
</gene>
<feature type="active site" description="Charge relay system" evidence="6 7">
    <location>
        <position position="391"/>
    </location>
</feature>
<accession>A0A9D5DB07</accession>
<evidence type="ECO:0000313" key="12">
    <source>
        <dbReference type="Proteomes" id="UP001085076"/>
    </source>
</evidence>
<keyword evidence="3" id="KW-0732">Signal</keyword>
<proteinExistence type="inferred from homology"/>
<dbReference type="OrthoDB" id="206201at2759"/>
<dbReference type="GO" id="GO:0006508">
    <property type="term" value="P:proteolysis"/>
    <property type="evidence" value="ECO:0007669"/>
    <property type="project" value="UniProtKB-KW"/>
</dbReference>
<evidence type="ECO:0008006" key="13">
    <source>
        <dbReference type="Google" id="ProtNLM"/>
    </source>
</evidence>
<dbReference type="PRINTS" id="PR00723">
    <property type="entry name" value="SUBTILISIN"/>
</dbReference>
<feature type="domain" description="PA" evidence="9">
    <location>
        <begin position="233"/>
        <end position="303"/>
    </location>
</feature>
<reference evidence="11" key="2">
    <citation type="journal article" date="2022" name="Hortic Res">
        <title>The genome of Dioscorea zingiberensis sheds light on the biosynthesis, origin and evolution of the medicinally important diosgenin saponins.</title>
        <authorList>
            <person name="Li Y."/>
            <person name="Tan C."/>
            <person name="Li Z."/>
            <person name="Guo J."/>
            <person name="Li S."/>
            <person name="Chen X."/>
            <person name="Wang C."/>
            <person name="Dai X."/>
            <person name="Yang H."/>
            <person name="Song W."/>
            <person name="Hou L."/>
            <person name="Xu J."/>
            <person name="Tong Z."/>
            <person name="Xu A."/>
            <person name="Yuan X."/>
            <person name="Wang W."/>
            <person name="Yang Q."/>
            <person name="Chen L."/>
            <person name="Sun Z."/>
            <person name="Wang K."/>
            <person name="Pan B."/>
            <person name="Chen J."/>
            <person name="Bao Y."/>
            <person name="Liu F."/>
            <person name="Qi X."/>
            <person name="Gang D.R."/>
            <person name="Wen J."/>
            <person name="Li J."/>
        </authorList>
    </citation>
    <scope>NUCLEOTIDE SEQUENCE</scope>
    <source>
        <strain evidence="11">Dzin_1.0</strain>
    </source>
</reference>
<keyword evidence="5 7" id="KW-0720">Serine protease</keyword>
<dbReference type="InterPro" id="IPR036852">
    <property type="entry name" value="Peptidase_S8/S53_dom_sf"/>
</dbReference>
<comment type="caution">
    <text evidence="11">The sequence shown here is derived from an EMBL/GenBank/DDBJ whole genome shotgun (WGS) entry which is preliminary data.</text>
</comment>
<dbReference type="Gene3D" id="3.40.50.200">
    <property type="entry name" value="Peptidase S8/S53 domain"/>
    <property type="match status" value="2"/>
</dbReference>
<evidence type="ECO:0000256" key="4">
    <source>
        <dbReference type="ARBA" id="ARBA00022801"/>
    </source>
</evidence>
<dbReference type="InterPro" id="IPR015500">
    <property type="entry name" value="Peptidase_S8_subtilisin-rel"/>
</dbReference>
<evidence type="ECO:0000256" key="2">
    <source>
        <dbReference type="ARBA" id="ARBA00022670"/>
    </source>
</evidence>
<sequence>MLEMERNGRVPPKSIWGQSKLGENVIIGNLDTGVWPESESFNDVGMGPVPSRWKGSCQNNTKEGVPCNRKLIGAKYFNKGMIAEKGQLHQEFDSARDISGHGTHTLSIAGGRFVPGANIFGLANGTAKGGSPNSRVAAYKVCWGGCAVADILYGFEEAIHDGVDVISLSLGGISSPDFMMDPVAIGSFHAGLAGIPVVCSAGNSGPITGTVSNDAPWIITVGASSMDRDLSMACFPDTLDPKKVEGKVVICLRGEDDYRVAKGIAVLKAGGLGMVLVNDENFGNITRVDPHLLPATHITFSAGIVLRSYINSTKSPMCQISAPKTHYGVKPAPAMADFTSRGPSLITPQILKPDITAAGVAVLAAWSQASSPTSLSYDKRRVPFNILYGTSMSCPHVSGIVGLLRALHPDWSPAALKSAIMTTARTRDNTGKPIKDHTLIEADPLAYGSGHIRPNKAMDPGLVYDITIKNFLDFLCALGYNSSSLAIFNKKPYLCPKKQMKLEDLNYPSIAAPNLINTLTVRRTLKNVGSPGTYRVRVKAPMGISVRVKPEVLRFDKVGEERGFEVSLKAGKSSLGVGYEFGRLIWSDGKHYVRSPIAVNVMF</sequence>
<dbReference type="EMBL" id="JAGGNH010000001">
    <property type="protein sequence ID" value="KAJ0988184.1"/>
    <property type="molecule type" value="Genomic_DNA"/>
</dbReference>
<dbReference type="InterPro" id="IPR003137">
    <property type="entry name" value="PA_domain"/>
</dbReference>
<organism evidence="11 12">
    <name type="scientific">Dioscorea zingiberensis</name>
    <dbReference type="NCBI Taxonomy" id="325984"/>
    <lineage>
        <taxon>Eukaryota</taxon>
        <taxon>Viridiplantae</taxon>
        <taxon>Streptophyta</taxon>
        <taxon>Embryophyta</taxon>
        <taxon>Tracheophyta</taxon>
        <taxon>Spermatophyta</taxon>
        <taxon>Magnoliopsida</taxon>
        <taxon>Liliopsida</taxon>
        <taxon>Dioscoreales</taxon>
        <taxon>Dioscoreaceae</taxon>
        <taxon>Dioscorea</taxon>
    </lineage>
</organism>
<dbReference type="InterPro" id="IPR041469">
    <property type="entry name" value="Subtilisin-like_FN3"/>
</dbReference>
<evidence type="ECO:0000256" key="5">
    <source>
        <dbReference type="ARBA" id="ARBA00022825"/>
    </source>
</evidence>
<dbReference type="SUPFAM" id="SSF52743">
    <property type="entry name" value="Subtilisin-like"/>
    <property type="match status" value="1"/>
</dbReference>
<dbReference type="CDD" id="cd02120">
    <property type="entry name" value="PA_subtilisin_like"/>
    <property type="match status" value="1"/>
</dbReference>
<dbReference type="GO" id="GO:0004252">
    <property type="term" value="F:serine-type endopeptidase activity"/>
    <property type="evidence" value="ECO:0007669"/>
    <property type="project" value="UniProtKB-UniRule"/>
</dbReference>
<dbReference type="PROSITE" id="PS51892">
    <property type="entry name" value="SUBTILASE"/>
    <property type="match status" value="1"/>
</dbReference>
<feature type="domain" description="Peptidase S8/S53" evidence="8">
    <location>
        <begin position="22"/>
        <end position="428"/>
    </location>
</feature>
<dbReference type="InterPro" id="IPR034197">
    <property type="entry name" value="Peptidases_S8_3"/>
</dbReference>
<dbReference type="InterPro" id="IPR023828">
    <property type="entry name" value="Peptidase_S8_Ser-AS"/>
</dbReference>
<dbReference type="FunFam" id="3.40.50.200:FF:000006">
    <property type="entry name" value="Subtilisin-like protease SBT1.5"/>
    <property type="match status" value="1"/>
</dbReference>
<evidence type="ECO:0000256" key="3">
    <source>
        <dbReference type="ARBA" id="ARBA00022729"/>
    </source>
</evidence>
<dbReference type="Pfam" id="PF17766">
    <property type="entry name" value="fn3_6"/>
    <property type="match status" value="1"/>
</dbReference>
<feature type="active site" description="Charge relay system" evidence="6 7">
    <location>
        <position position="31"/>
    </location>
</feature>
<evidence type="ECO:0000256" key="7">
    <source>
        <dbReference type="PROSITE-ProRule" id="PRU01240"/>
    </source>
</evidence>
<dbReference type="InterPro" id="IPR000209">
    <property type="entry name" value="Peptidase_S8/S53_dom"/>
</dbReference>
<keyword evidence="4 7" id="KW-0378">Hydrolase</keyword>
<dbReference type="FunFam" id="2.60.40.2310:FF:000001">
    <property type="entry name" value="Subtilisin-like protease SBT1.5"/>
    <property type="match status" value="1"/>
</dbReference>
<protein>
    <recommendedName>
        <fullName evidence="13">Subtilisin-like protease SBT5.3</fullName>
    </recommendedName>
</protein>
<reference evidence="11" key="1">
    <citation type="submission" date="2021-03" db="EMBL/GenBank/DDBJ databases">
        <authorList>
            <person name="Li Z."/>
            <person name="Yang C."/>
        </authorList>
    </citation>
    <scope>NUCLEOTIDE SEQUENCE</scope>
    <source>
        <strain evidence="11">Dzin_1.0</strain>
        <tissue evidence="11">Leaf</tissue>
    </source>
</reference>
<keyword evidence="12" id="KW-1185">Reference proteome</keyword>
<evidence type="ECO:0000259" key="8">
    <source>
        <dbReference type="Pfam" id="PF00082"/>
    </source>
</evidence>
<dbReference type="Pfam" id="PF00082">
    <property type="entry name" value="Peptidase_S8"/>
    <property type="match status" value="1"/>
</dbReference>